<name>A0ABU6XA49_9FABA</name>
<proteinExistence type="predicted"/>
<evidence type="ECO:0000313" key="2">
    <source>
        <dbReference type="Proteomes" id="UP001341840"/>
    </source>
</evidence>
<comment type="caution">
    <text evidence="1">The sequence shown here is derived from an EMBL/GenBank/DDBJ whole genome shotgun (WGS) entry which is preliminary data.</text>
</comment>
<dbReference type="SUPFAM" id="SSF49363">
    <property type="entry name" value="Purple acid phosphatase, N-terminal domain"/>
    <property type="match status" value="1"/>
</dbReference>
<keyword evidence="2" id="KW-1185">Reference proteome</keyword>
<reference evidence="1 2" key="1">
    <citation type="journal article" date="2023" name="Plants (Basel)">
        <title>Bridging the Gap: Combining Genomics and Transcriptomics Approaches to Understand Stylosanthes scabra, an Orphan Legume from the Brazilian Caatinga.</title>
        <authorList>
            <person name="Ferreira-Neto J.R.C."/>
            <person name="da Silva M.D."/>
            <person name="Binneck E."/>
            <person name="de Melo N.F."/>
            <person name="da Silva R.H."/>
            <person name="de Melo A.L.T.M."/>
            <person name="Pandolfi V."/>
            <person name="Bustamante F.O."/>
            <person name="Brasileiro-Vidal A.C."/>
            <person name="Benko-Iseppon A.M."/>
        </authorList>
    </citation>
    <scope>NUCLEOTIDE SEQUENCE [LARGE SCALE GENOMIC DNA]</scope>
    <source>
        <tissue evidence="1">Leaves</tissue>
    </source>
</reference>
<sequence length="101" mass="11541">MKINELSSCKVQYGTSKNNFKYDTKYYYRIGSGGSFGEFWFKTPPKVGPDAPYKFGIIEQFLTVMVLPVPNLLVVSHRNKYACSNEVIQVETILRLSIHKA</sequence>
<organism evidence="1 2">
    <name type="scientific">Stylosanthes scabra</name>
    <dbReference type="NCBI Taxonomy" id="79078"/>
    <lineage>
        <taxon>Eukaryota</taxon>
        <taxon>Viridiplantae</taxon>
        <taxon>Streptophyta</taxon>
        <taxon>Embryophyta</taxon>
        <taxon>Tracheophyta</taxon>
        <taxon>Spermatophyta</taxon>
        <taxon>Magnoliopsida</taxon>
        <taxon>eudicotyledons</taxon>
        <taxon>Gunneridae</taxon>
        <taxon>Pentapetalae</taxon>
        <taxon>rosids</taxon>
        <taxon>fabids</taxon>
        <taxon>Fabales</taxon>
        <taxon>Fabaceae</taxon>
        <taxon>Papilionoideae</taxon>
        <taxon>50 kb inversion clade</taxon>
        <taxon>dalbergioids sensu lato</taxon>
        <taxon>Dalbergieae</taxon>
        <taxon>Pterocarpus clade</taxon>
        <taxon>Stylosanthes</taxon>
    </lineage>
</organism>
<dbReference type="InterPro" id="IPR008963">
    <property type="entry name" value="Purple_acid_Pase-like_N"/>
</dbReference>
<dbReference type="Proteomes" id="UP001341840">
    <property type="component" value="Unassembled WGS sequence"/>
</dbReference>
<protein>
    <submittedName>
        <fullName evidence="1">Uncharacterized protein</fullName>
    </submittedName>
</protein>
<dbReference type="Gene3D" id="2.60.40.380">
    <property type="entry name" value="Purple acid phosphatase-like, N-terminal"/>
    <property type="match status" value="1"/>
</dbReference>
<evidence type="ECO:0000313" key="1">
    <source>
        <dbReference type="EMBL" id="MED6194109.1"/>
    </source>
</evidence>
<gene>
    <name evidence="1" type="ORF">PIB30_025494</name>
</gene>
<accession>A0ABU6XA49</accession>
<dbReference type="EMBL" id="JASCZI010211542">
    <property type="protein sequence ID" value="MED6194109.1"/>
    <property type="molecule type" value="Genomic_DNA"/>
</dbReference>